<gene>
    <name evidence="1" type="ORF">ANN_25343</name>
</gene>
<sequence>MAGLCEGGNEPPGSLKANLCSEPLAAGDRNATAECLLQPLGDVQTLQGRVFSACQHMRDQPGVGLGSVVNVTLAFCARGCEFDPGPGRWHLSVFKCDRLMSVDLLAYPCIVGPYHHGMARLQVADRGDGLQIWGGPPAWGLGEGLTTHHRNILDKAHDVIDEMSWVLWRDGAGSGVNAVLGFSRYVVQLVKVTVDQIQITQLLMGSQVASEIHTVVCCFRKLHAYD</sequence>
<name>A0ABQ8S143_PERAM</name>
<protein>
    <submittedName>
        <fullName evidence="1">Uncharacterized protein</fullName>
    </submittedName>
</protein>
<evidence type="ECO:0000313" key="1">
    <source>
        <dbReference type="EMBL" id="KAJ4427694.1"/>
    </source>
</evidence>
<evidence type="ECO:0000313" key="2">
    <source>
        <dbReference type="Proteomes" id="UP001148838"/>
    </source>
</evidence>
<reference evidence="1 2" key="1">
    <citation type="journal article" date="2022" name="Allergy">
        <title>Genome assembly and annotation of Periplaneta americana reveal a comprehensive cockroach allergen profile.</title>
        <authorList>
            <person name="Wang L."/>
            <person name="Xiong Q."/>
            <person name="Saelim N."/>
            <person name="Wang L."/>
            <person name="Nong W."/>
            <person name="Wan A.T."/>
            <person name="Shi M."/>
            <person name="Liu X."/>
            <person name="Cao Q."/>
            <person name="Hui J.H.L."/>
            <person name="Sookrung N."/>
            <person name="Leung T.F."/>
            <person name="Tungtrongchitr A."/>
            <person name="Tsui S.K.W."/>
        </authorList>
    </citation>
    <scope>NUCLEOTIDE SEQUENCE [LARGE SCALE GENOMIC DNA]</scope>
    <source>
        <strain evidence="1">PWHHKU_190912</strain>
    </source>
</reference>
<dbReference type="EMBL" id="JAJSOF020000038">
    <property type="protein sequence ID" value="KAJ4427694.1"/>
    <property type="molecule type" value="Genomic_DNA"/>
</dbReference>
<accession>A0ABQ8S143</accession>
<organism evidence="1 2">
    <name type="scientific">Periplaneta americana</name>
    <name type="common">American cockroach</name>
    <name type="synonym">Blatta americana</name>
    <dbReference type="NCBI Taxonomy" id="6978"/>
    <lineage>
        <taxon>Eukaryota</taxon>
        <taxon>Metazoa</taxon>
        <taxon>Ecdysozoa</taxon>
        <taxon>Arthropoda</taxon>
        <taxon>Hexapoda</taxon>
        <taxon>Insecta</taxon>
        <taxon>Pterygota</taxon>
        <taxon>Neoptera</taxon>
        <taxon>Polyneoptera</taxon>
        <taxon>Dictyoptera</taxon>
        <taxon>Blattodea</taxon>
        <taxon>Blattoidea</taxon>
        <taxon>Blattidae</taxon>
        <taxon>Blattinae</taxon>
        <taxon>Periplaneta</taxon>
    </lineage>
</organism>
<comment type="caution">
    <text evidence="1">The sequence shown here is derived from an EMBL/GenBank/DDBJ whole genome shotgun (WGS) entry which is preliminary data.</text>
</comment>
<proteinExistence type="predicted"/>
<dbReference type="Proteomes" id="UP001148838">
    <property type="component" value="Unassembled WGS sequence"/>
</dbReference>
<keyword evidence="2" id="KW-1185">Reference proteome</keyword>